<accession>A0AAN8N0U5</accession>
<dbReference type="Proteomes" id="UP001307849">
    <property type="component" value="Unassembled WGS sequence"/>
</dbReference>
<keyword evidence="3" id="KW-1185">Reference proteome</keyword>
<comment type="caution">
    <text evidence="2">The sequence shown here is derived from an EMBL/GenBank/DDBJ whole genome shotgun (WGS) entry which is preliminary data.</text>
</comment>
<dbReference type="AlphaFoldDB" id="A0AAN8N0U5"/>
<name>A0AAN8N0U5_9PEZI</name>
<organism evidence="2 3">
    <name type="scientific">Arthrobotrys conoides</name>
    <dbReference type="NCBI Taxonomy" id="74498"/>
    <lineage>
        <taxon>Eukaryota</taxon>
        <taxon>Fungi</taxon>
        <taxon>Dikarya</taxon>
        <taxon>Ascomycota</taxon>
        <taxon>Pezizomycotina</taxon>
        <taxon>Orbiliomycetes</taxon>
        <taxon>Orbiliales</taxon>
        <taxon>Orbiliaceae</taxon>
        <taxon>Arthrobotrys</taxon>
    </lineage>
</organism>
<sequence>MKGNLRNRISRFFNGLTIASEVGSEPAEVQQKPREPKPIKTLPPHFDPTFPLETLPFDIKYALLEATAFIDYDAFVSLILASRAYHEVFTQHKRALTHVALWHDALKYKEESFFIVSVHDGLLDSPRAVSKDESERIEDAYNDAIDPRGFGTEPWYYAAVREGGEDVQNKVVKNHLAVQRLANIFIKRAMFPRLLRRVKELEESQTKKGKKKQQKQEWQQRPEPYRKYGEHWGLEELNSNEPPATASERQRIMKAIYHLTIYILIMYTRLSAQREIEYTRGNIRFILIWGYWETKAVEMLMAWLGKELNPLFYKLFREGRWWWAWNAHIPRLGEDNFDADGSEPEIPEGHHSCSLFALLFHEFPLYAAEWMASFNANWSDWDPPADRLKAMTDWTSDINTRLVLGTAHWMMPHLLYYANYREPPAPEVETKPMCVKGLESFSTKADYLTLFRFGADDEFLWGRPGGQRVDPWMVLWDDWRLERWGYVLPVLQKEV</sequence>
<evidence type="ECO:0000313" key="2">
    <source>
        <dbReference type="EMBL" id="KAK6506320.1"/>
    </source>
</evidence>
<gene>
    <name evidence="2" type="ORF">TWF506_011238</name>
</gene>
<proteinExistence type="predicted"/>
<dbReference type="EMBL" id="JAVHJM010000009">
    <property type="protein sequence ID" value="KAK6506320.1"/>
    <property type="molecule type" value="Genomic_DNA"/>
</dbReference>
<protein>
    <submittedName>
        <fullName evidence="2">Uncharacterized protein</fullName>
    </submittedName>
</protein>
<feature type="region of interest" description="Disordered" evidence="1">
    <location>
        <begin position="24"/>
        <end position="43"/>
    </location>
</feature>
<reference evidence="2 3" key="1">
    <citation type="submission" date="2019-10" db="EMBL/GenBank/DDBJ databases">
        <authorList>
            <person name="Palmer J.M."/>
        </authorList>
    </citation>
    <scope>NUCLEOTIDE SEQUENCE [LARGE SCALE GENOMIC DNA]</scope>
    <source>
        <strain evidence="2 3">TWF506</strain>
    </source>
</reference>
<evidence type="ECO:0000313" key="3">
    <source>
        <dbReference type="Proteomes" id="UP001307849"/>
    </source>
</evidence>
<evidence type="ECO:0000256" key="1">
    <source>
        <dbReference type="SAM" id="MobiDB-lite"/>
    </source>
</evidence>